<name>A0A7R8VQD1_TIMDO</name>
<reference evidence="1" key="1">
    <citation type="submission" date="2020-11" db="EMBL/GenBank/DDBJ databases">
        <authorList>
            <person name="Tran Van P."/>
        </authorList>
    </citation>
    <scope>NUCLEOTIDE SEQUENCE</scope>
</reference>
<dbReference type="EMBL" id="OA569691">
    <property type="protein sequence ID" value="CAD7202686.1"/>
    <property type="molecule type" value="Genomic_DNA"/>
</dbReference>
<proteinExistence type="predicted"/>
<evidence type="ECO:0000313" key="1">
    <source>
        <dbReference type="EMBL" id="CAD7202686.1"/>
    </source>
</evidence>
<protein>
    <submittedName>
        <fullName evidence="1">Uncharacterized protein</fullName>
    </submittedName>
</protein>
<accession>A0A7R8VQD1</accession>
<organism evidence="1">
    <name type="scientific">Timema douglasi</name>
    <name type="common">Walking stick</name>
    <dbReference type="NCBI Taxonomy" id="61478"/>
    <lineage>
        <taxon>Eukaryota</taxon>
        <taxon>Metazoa</taxon>
        <taxon>Ecdysozoa</taxon>
        <taxon>Arthropoda</taxon>
        <taxon>Hexapoda</taxon>
        <taxon>Insecta</taxon>
        <taxon>Pterygota</taxon>
        <taxon>Neoptera</taxon>
        <taxon>Polyneoptera</taxon>
        <taxon>Phasmatodea</taxon>
        <taxon>Timematodea</taxon>
        <taxon>Timematoidea</taxon>
        <taxon>Timematidae</taxon>
        <taxon>Timema</taxon>
    </lineage>
</organism>
<gene>
    <name evidence="1" type="ORF">TDIB3V08_LOCUS8866</name>
</gene>
<dbReference type="AlphaFoldDB" id="A0A7R8VQD1"/>
<sequence>MRFAAPRQRATPEPGSVAYAPSACYKRKCPTCSSCDLYFTEVRAIEHGLKNYPDDSNEKREDERKLHTHFSRPNALPISYEKFKDLQQLKKFCGEEARKILFSASKDGSRRKI</sequence>